<evidence type="ECO:0000259" key="12">
    <source>
        <dbReference type="Pfam" id="PF00441"/>
    </source>
</evidence>
<dbReference type="Pfam" id="PF02771">
    <property type="entry name" value="Acyl-CoA_dh_N"/>
    <property type="match status" value="1"/>
</dbReference>
<dbReference type="InterPro" id="IPR006091">
    <property type="entry name" value="Acyl-CoA_Oxase/DH_mid-dom"/>
</dbReference>
<proteinExistence type="inferred from homology"/>
<sequence length="750" mass="82996">MSNDLTFRQKFITKPMLNWVRKVLPSMSNTEREALAAGTIWWDADLMRGNPDFKKLLDTPVYKLSEEEQAFIDGPTKKLCDIADDWTTTFIDKDISPAIWDVVKKEGFLGLIIPKEYGGKGFSSTAISEIVMNIASRGSSAAVTVIVPNSLGPGELLVMYGTEEQKNHYLPRLADGRDIPAFALTSEDAGSDATNMTDIGVVCYQTYKGKKTLGMRVNWSKRFISLGPICTVLGLAFKLTDPDGILGDQEDLGITLALVPTDTKGVTIGRRHIPSNQAFPNGPNQGEDVFMPMDWIIGGQDRIGQGWRMLVSALAAGRGIMLPGMSVAGMKVAAFSTGAYGRVREQFNLPITRFEGIQEVAANIAGETYKMDAARRLTLHALDMGEKPAVISAIMKYHATERMRKAVNDAMDVHAGKAVIDGPKNYLSSAYRGIPIGITVEGANIMTRSLMIYGQGSIRCHPYIQGEIDAAQNEDRHQAVLDFDDLLFRHAGFFIKNKLRAIGRSWTFGLLSSSPVDGPTARYYKQVKRLSAALAYVSEVAMIVLGGSLKRKEMLSARLGDILSELFLTTATLKRFEDTGRPEEDLPLVHYACQTSLNAAETALYDVLRNFPNRLIGYGMRLQLQPLGVRCKLPKDRLTTKVSNTISEPTAARDRLTQGIYVGKDTELFRVDEAMRLIVELDPVKQKMRKARIRSADEALEKGIINDNEAARMKEALVKVREVVRVDDFSLEEITGKKPPEKKKPKRKTT</sequence>
<feature type="domain" description="Acyl-CoA dehydrogenase/oxidase C-terminal" evidence="12">
    <location>
        <begin position="304"/>
        <end position="450"/>
    </location>
</feature>
<evidence type="ECO:0000256" key="2">
    <source>
        <dbReference type="ARBA" id="ARBA00005005"/>
    </source>
</evidence>
<comment type="similarity">
    <text evidence="3">Belongs to the acyl-CoA dehydrogenase family.</text>
</comment>
<dbReference type="Pfam" id="PF09317">
    <property type="entry name" value="ACDH_C"/>
    <property type="match status" value="1"/>
</dbReference>
<reference evidence="16" key="1">
    <citation type="submission" date="2018-06" db="EMBL/GenBank/DDBJ databases">
        <authorList>
            <person name="Zhirakovskaya E."/>
        </authorList>
    </citation>
    <scope>NUCLEOTIDE SEQUENCE</scope>
</reference>
<accession>A0A3B0RQC3</accession>
<evidence type="ECO:0000313" key="16">
    <source>
        <dbReference type="EMBL" id="VAV86713.1"/>
    </source>
</evidence>
<dbReference type="EC" id="1.3.8.7" evidence="4"/>
<dbReference type="InterPro" id="IPR037069">
    <property type="entry name" value="AcylCoA_DH/ox_N_sf"/>
</dbReference>
<dbReference type="PANTHER" id="PTHR48083">
    <property type="entry name" value="MEDIUM-CHAIN SPECIFIC ACYL-COA DEHYDROGENASE, MITOCHONDRIAL-RELATED"/>
    <property type="match status" value="1"/>
</dbReference>
<dbReference type="EMBL" id="UOEC01000013">
    <property type="protein sequence ID" value="VAV86713.1"/>
    <property type="molecule type" value="Genomic_DNA"/>
</dbReference>
<evidence type="ECO:0000256" key="10">
    <source>
        <dbReference type="ARBA" id="ARBA00047882"/>
    </source>
</evidence>
<dbReference type="InterPro" id="IPR046373">
    <property type="entry name" value="Acyl-CoA_Oxase/DH_mid-dom_sf"/>
</dbReference>
<evidence type="ECO:0000259" key="15">
    <source>
        <dbReference type="Pfam" id="PF09317"/>
    </source>
</evidence>
<evidence type="ECO:0000256" key="1">
    <source>
        <dbReference type="ARBA" id="ARBA00001974"/>
    </source>
</evidence>
<evidence type="ECO:0000256" key="11">
    <source>
        <dbReference type="ARBA" id="ARBA00049247"/>
    </source>
</evidence>
<dbReference type="InterPro" id="IPR009075">
    <property type="entry name" value="AcylCo_DH/oxidase_C"/>
</dbReference>
<dbReference type="AlphaFoldDB" id="A0A3B0RQC3"/>
<evidence type="ECO:0000256" key="5">
    <source>
        <dbReference type="ARBA" id="ARBA00012040"/>
    </source>
</evidence>
<evidence type="ECO:0000259" key="14">
    <source>
        <dbReference type="Pfam" id="PF02771"/>
    </source>
</evidence>
<dbReference type="EC" id="1.3.8.8" evidence="5"/>
<dbReference type="GO" id="GO:0050660">
    <property type="term" value="F:flavin adenine dinucleotide binding"/>
    <property type="evidence" value="ECO:0007669"/>
    <property type="project" value="InterPro"/>
</dbReference>
<comment type="catalytic activity">
    <reaction evidence="10">
        <text>a medium-chain 2,3-saturated fatty acyl-CoA + oxidized [electron-transfer flavoprotein] + H(+) = a medium-chain (2E)-enoyl-CoA + reduced [electron-transfer flavoprotein]</text>
        <dbReference type="Rhea" id="RHEA:14477"/>
        <dbReference type="Rhea" id="RHEA-COMP:10685"/>
        <dbReference type="Rhea" id="RHEA-COMP:10686"/>
        <dbReference type="ChEBI" id="CHEBI:15378"/>
        <dbReference type="ChEBI" id="CHEBI:57692"/>
        <dbReference type="ChEBI" id="CHEBI:58307"/>
        <dbReference type="ChEBI" id="CHEBI:83723"/>
        <dbReference type="ChEBI" id="CHEBI:83726"/>
        <dbReference type="EC" id="1.3.8.7"/>
    </reaction>
</comment>
<evidence type="ECO:0000256" key="6">
    <source>
        <dbReference type="ARBA" id="ARBA00020144"/>
    </source>
</evidence>
<dbReference type="SUPFAM" id="SSF56645">
    <property type="entry name" value="Acyl-CoA dehydrogenase NM domain-like"/>
    <property type="match status" value="1"/>
</dbReference>
<dbReference type="NCBIfam" id="NF007000">
    <property type="entry name" value="PRK09463.1"/>
    <property type="match status" value="1"/>
</dbReference>
<dbReference type="Gene3D" id="1.10.540.10">
    <property type="entry name" value="Acyl-CoA dehydrogenase/oxidase, N-terminal domain"/>
    <property type="match status" value="1"/>
</dbReference>
<feature type="domain" description="Acyl-CoA oxidase/dehydrogenase middle" evidence="13">
    <location>
        <begin position="181"/>
        <end position="272"/>
    </location>
</feature>
<dbReference type="GO" id="GO:0005737">
    <property type="term" value="C:cytoplasm"/>
    <property type="evidence" value="ECO:0007669"/>
    <property type="project" value="TreeGrafter"/>
</dbReference>
<dbReference type="UniPathway" id="UPA00659"/>
<comment type="cofactor">
    <cofactor evidence="1">
        <name>FAD</name>
        <dbReference type="ChEBI" id="CHEBI:57692"/>
    </cofactor>
</comment>
<evidence type="ECO:0000256" key="8">
    <source>
        <dbReference type="ARBA" id="ARBA00022827"/>
    </source>
</evidence>
<dbReference type="FunFam" id="1.20.140.10:FF:000009">
    <property type="entry name" value="Acyl-CoA dehydrogenase"/>
    <property type="match status" value="1"/>
</dbReference>
<evidence type="ECO:0000256" key="3">
    <source>
        <dbReference type="ARBA" id="ARBA00009347"/>
    </source>
</evidence>
<name>A0A3B0RQC3_9ZZZZ</name>
<evidence type="ECO:0000256" key="9">
    <source>
        <dbReference type="ARBA" id="ARBA00023002"/>
    </source>
</evidence>
<dbReference type="Pfam" id="PF02770">
    <property type="entry name" value="Acyl-CoA_dh_M"/>
    <property type="match status" value="1"/>
</dbReference>
<dbReference type="Gene3D" id="1.20.140.10">
    <property type="entry name" value="Butyryl-CoA Dehydrogenase, subunit A, domain 3"/>
    <property type="match status" value="2"/>
</dbReference>
<feature type="domain" description="Acyl-CoA dehydrogenase/oxidase N-terminal" evidence="14">
    <location>
        <begin position="82"/>
        <end position="176"/>
    </location>
</feature>
<dbReference type="InterPro" id="IPR050741">
    <property type="entry name" value="Acyl-CoA_dehydrogenase"/>
</dbReference>
<dbReference type="InterPro" id="IPR009100">
    <property type="entry name" value="AcylCoA_DH/oxidase_NM_dom_sf"/>
</dbReference>
<dbReference type="InterPro" id="IPR015396">
    <property type="entry name" value="FadE_C"/>
</dbReference>
<keyword evidence="9" id="KW-0560">Oxidoreductase</keyword>
<organism evidence="16">
    <name type="scientific">hydrothermal vent metagenome</name>
    <dbReference type="NCBI Taxonomy" id="652676"/>
    <lineage>
        <taxon>unclassified sequences</taxon>
        <taxon>metagenomes</taxon>
        <taxon>ecological metagenomes</taxon>
    </lineage>
</organism>
<dbReference type="Pfam" id="PF00441">
    <property type="entry name" value="Acyl-CoA_dh_1"/>
    <property type="match status" value="1"/>
</dbReference>
<dbReference type="SUPFAM" id="SSF47203">
    <property type="entry name" value="Acyl-CoA dehydrogenase C-terminal domain-like"/>
    <property type="match status" value="1"/>
</dbReference>
<dbReference type="GO" id="GO:0070991">
    <property type="term" value="F:medium-chain fatty acyl-CoA dehydrogenase activity"/>
    <property type="evidence" value="ECO:0007669"/>
    <property type="project" value="UniProtKB-EC"/>
</dbReference>
<keyword evidence="7" id="KW-0285">Flavoprotein</keyword>
<protein>
    <recommendedName>
        <fullName evidence="6">Acyl-coenzyme A dehydrogenase</fullName>
        <ecNumber evidence="4">1.3.8.7</ecNumber>
        <ecNumber evidence="5">1.3.8.8</ecNumber>
    </recommendedName>
</protein>
<dbReference type="GO" id="GO:0004466">
    <property type="term" value="F:long-chain fatty acyl-CoA dehydrogenase activity"/>
    <property type="evidence" value="ECO:0007669"/>
    <property type="project" value="UniProtKB-EC"/>
</dbReference>
<dbReference type="InterPro" id="IPR036250">
    <property type="entry name" value="AcylCo_DH-like_C"/>
</dbReference>
<keyword evidence="8" id="KW-0274">FAD</keyword>
<dbReference type="NCBIfam" id="NF009586">
    <property type="entry name" value="PRK13026.1"/>
    <property type="match status" value="1"/>
</dbReference>
<dbReference type="InterPro" id="IPR013786">
    <property type="entry name" value="AcylCoA_DH/ox_N"/>
</dbReference>
<evidence type="ECO:0000256" key="7">
    <source>
        <dbReference type="ARBA" id="ARBA00022630"/>
    </source>
</evidence>
<feature type="domain" description="Acyl-CoA dehydrogenase C-terminal bacterial-type" evidence="15">
    <location>
        <begin position="458"/>
        <end position="729"/>
    </location>
</feature>
<dbReference type="PANTHER" id="PTHR48083:SF33">
    <property type="entry name" value="ACYL-COENZYME A DEHYDROGENASE"/>
    <property type="match status" value="1"/>
</dbReference>
<gene>
    <name evidence="16" type="ORF">MNBD_ALPHA08-342</name>
</gene>
<comment type="catalytic activity">
    <reaction evidence="11">
        <text>a long-chain 2,3-saturated fatty acyl-CoA + oxidized [electron-transfer flavoprotein] + H(+) = a long-chain (2E)-enoyl-CoA + reduced [electron-transfer flavoprotein]</text>
        <dbReference type="Rhea" id="RHEA:17721"/>
        <dbReference type="Rhea" id="RHEA-COMP:10685"/>
        <dbReference type="Rhea" id="RHEA-COMP:10686"/>
        <dbReference type="ChEBI" id="CHEBI:15378"/>
        <dbReference type="ChEBI" id="CHEBI:57692"/>
        <dbReference type="ChEBI" id="CHEBI:58307"/>
        <dbReference type="ChEBI" id="CHEBI:83721"/>
        <dbReference type="ChEBI" id="CHEBI:83727"/>
        <dbReference type="EC" id="1.3.8.8"/>
    </reaction>
</comment>
<evidence type="ECO:0000256" key="4">
    <source>
        <dbReference type="ARBA" id="ARBA00012033"/>
    </source>
</evidence>
<dbReference type="GO" id="GO:0033539">
    <property type="term" value="P:fatty acid beta-oxidation using acyl-CoA dehydrogenase"/>
    <property type="evidence" value="ECO:0007669"/>
    <property type="project" value="InterPro"/>
</dbReference>
<comment type="pathway">
    <text evidence="2">Lipid metabolism; fatty acid beta-oxidation.</text>
</comment>
<dbReference type="Gene3D" id="2.40.110.10">
    <property type="entry name" value="Butyryl-CoA Dehydrogenase, subunit A, domain 2"/>
    <property type="match status" value="1"/>
</dbReference>
<evidence type="ECO:0000259" key="13">
    <source>
        <dbReference type="Pfam" id="PF02770"/>
    </source>
</evidence>